<keyword evidence="2" id="KW-0645">Protease</keyword>
<protein>
    <submittedName>
        <fullName evidence="2">Serine carboxypeptidase-like 40</fullName>
    </submittedName>
</protein>
<organism evidence="2 3">
    <name type="scientific">Dorcoceras hygrometricum</name>
    <dbReference type="NCBI Taxonomy" id="472368"/>
    <lineage>
        <taxon>Eukaryota</taxon>
        <taxon>Viridiplantae</taxon>
        <taxon>Streptophyta</taxon>
        <taxon>Embryophyta</taxon>
        <taxon>Tracheophyta</taxon>
        <taxon>Spermatophyta</taxon>
        <taxon>Magnoliopsida</taxon>
        <taxon>eudicotyledons</taxon>
        <taxon>Gunneridae</taxon>
        <taxon>Pentapetalae</taxon>
        <taxon>asterids</taxon>
        <taxon>lamiids</taxon>
        <taxon>Lamiales</taxon>
        <taxon>Gesneriaceae</taxon>
        <taxon>Didymocarpoideae</taxon>
        <taxon>Trichosporeae</taxon>
        <taxon>Loxocarpinae</taxon>
        <taxon>Dorcoceras</taxon>
    </lineage>
</organism>
<evidence type="ECO:0000313" key="3">
    <source>
        <dbReference type="Proteomes" id="UP000250235"/>
    </source>
</evidence>
<keyword evidence="3" id="KW-1185">Reference proteome</keyword>
<reference evidence="2 3" key="1">
    <citation type="journal article" date="2015" name="Proc. Natl. Acad. Sci. U.S.A.">
        <title>The resurrection genome of Boea hygrometrica: A blueprint for survival of dehydration.</title>
        <authorList>
            <person name="Xiao L."/>
            <person name="Yang G."/>
            <person name="Zhang L."/>
            <person name="Yang X."/>
            <person name="Zhao S."/>
            <person name="Ji Z."/>
            <person name="Zhou Q."/>
            <person name="Hu M."/>
            <person name="Wang Y."/>
            <person name="Chen M."/>
            <person name="Xu Y."/>
            <person name="Jin H."/>
            <person name="Xiao X."/>
            <person name="Hu G."/>
            <person name="Bao F."/>
            <person name="Hu Y."/>
            <person name="Wan P."/>
            <person name="Li L."/>
            <person name="Deng X."/>
            <person name="Kuang T."/>
            <person name="Xiang C."/>
            <person name="Zhu J.K."/>
            <person name="Oliver M.J."/>
            <person name="He Y."/>
        </authorList>
    </citation>
    <scope>NUCLEOTIDE SEQUENCE [LARGE SCALE GENOMIC DNA]</scope>
    <source>
        <strain evidence="3">cv. XS01</strain>
    </source>
</reference>
<evidence type="ECO:0000313" key="2">
    <source>
        <dbReference type="EMBL" id="KZV44662.1"/>
    </source>
</evidence>
<sequence length="83" mass="9756">MISKYSRTSLDKEKPVNRTREKENRFQKEKKDQNVLSYDNKKGPQEGSGLRLTNRIPLQKPRKYQDYGSTDLFTPSTMSLMLD</sequence>
<dbReference type="GO" id="GO:0004180">
    <property type="term" value="F:carboxypeptidase activity"/>
    <property type="evidence" value="ECO:0007669"/>
    <property type="project" value="UniProtKB-KW"/>
</dbReference>
<dbReference type="Proteomes" id="UP000250235">
    <property type="component" value="Unassembled WGS sequence"/>
</dbReference>
<name>A0A2Z7CCC4_9LAMI</name>
<feature type="region of interest" description="Disordered" evidence="1">
    <location>
        <begin position="1"/>
        <end position="53"/>
    </location>
</feature>
<proteinExistence type="predicted"/>
<evidence type="ECO:0000256" key="1">
    <source>
        <dbReference type="SAM" id="MobiDB-lite"/>
    </source>
</evidence>
<dbReference type="AlphaFoldDB" id="A0A2Z7CCC4"/>
<gene>
    <name evidence="2" type="ORF">F511_40764</name>
</gene>
<keyword evidence="2" id="KW-0378">Hydrolase</keyword>
<keyword evidence="2" id="KW-0121">Carboxypeptidase</keyword>
<accession>A0A2Z7CCC4</accession>
<dbReference type="EMBL" id="KQ996579">
    <property type="protein sequence ID" value="KZV44662.1"/>
    <property type="molecule type" value="Genomic_DNA"/>
</dbReference>
<feature type="compositionally biased region" description="Basic and acidic residues" evidence="1">
    <location>
        <begin position="9"/>
        <end position="44"/>
    </location>
</feature>